<protein>
    <submittedName>
        <fullName evidence="1">HAD family phosphatase</fullName>
    </submittedName>
</protein>
<evidence type="ECO:0000313" key="1">
    <source>
        <dbReference type="EMBL" id="AVO37260.1"/>
    </source>
</evidence>
<accession>A0A2S0MN03</accession>
<keyword evidence="2" id="KW-1185">Reference proteome</keyword>
<dbReference type="SUPFAM" id="SSF56784">
    <property type="entry name" value="HAD-like"/>
    <property type="match status" value="1"/>
</dbReference>
<dbReference type="KEGG" id="thas:C6Y53_05725"/>
<dbReference type="PRINTS" id="PR00413">
    <property type="entry name" value="HADHALOGNASE"/>
</dbReference>
<dbReference type="Gene3D" id="3.40.50.1000">
    <property type="entry name" value="HAD superfamily/HAD-like"/>
    <property type="match status" value="1"/>
</dbReference>
<reference evidence="2" key="1">
    <citation type="submission" date="2018-03" db="EMBL/GenBank/DDBJ databases">
        <title>Genomic analysis of the strain SH-1 isolated from shrimp intestine.</title>
        <authorList>
            <person name="Kim Y.-S."/>
            <person name="Kim S.-E."/>
            <person name="Kim K.-H."/>
        </authorList>
    </citation>
    <scope>NUCLEOTIDE SEQUENCE [LARGE SCALE GENOMIC DNA]</scope>
    <source>
        <strain evidence="2">SH-1</strain>
    </source>
</reference>
<dbReference type="CDD" id="cd02603">
    <property type="entry name" value="HAD_sEH-N_like"/>
    <property type="match status" value="1"/>
</dbReference>
<dbReference type="RefSeq" id="WP_106471572.1">
    <property type="nucleotide sequence ID" value="NZ_CP027665.1"/>
</dbReference>
<dbReference type="InterPro" id="IPR023214">
    <property type="entry name" value="HAD_sf"/>
</dbReference>
<proteinExistence type="predicted"/>
<dbReference type="InterPro" id="IPR036412">
    <property type="entry name" value="HAD-like_sf"/>
</dbReference>
<name>A0A2S0MN03_9RHOB</name>
<dbReference type="NCBIfam" id="TIGR01509">
    <property type="entry name" value="HAD-SF-IA-v3"/>
    <property type="match status" value="1"/>
</dbReference>
<dbReference type="EMBL" id="CP027665">
    <property type="protein sequence ID" value="AVO37260.1"/>
    <property type="molecule type" value="Genomic_DNA"/>
</dbReference>
<gene>
    <name evidence="1" type="ORF">C6Y53_05725</name>
</gene>
<sequence>MRPQAVVFDIGRVLIDWNPTGFYDREIGETARRALFAEVDLEAMNESVDMGRPFAASVEALARAHPRWAREILLWRDRWLDMASPAIPHTVRLKQALRDRGVPVFALSNFGVETFDIATAAYPFLLDFDRIWVSGHHGMMKPDPEFYAALEQGCGHDPAALLFADDRPENIVIAARRGWQVHLFDGPQGFAERLVADGLLNEEDAR</sequence>
<dbReference type="Proteomes" id="UP000237655">
    <property type="component" value="Chromosome"/>
</dbReference>
<dbReference type="InterPro" id="IPR006439">
    <property type="entry name" value="HAD-SF_hydro_IA"/>
</dbReference>
<dbReference type="Pfam" id="PF00702">
    <property type="entry name" value="Hydrolase"/>
    <property type="match status" value="1"/>
</dbReference>
<dbReference type="PANTHER" id="PTHR43611:SF3">
    <property type="entry name" value="FLAVIN MONONUCLEOTIDE HYDROLASE 1, CHLOROPLATIC"/>
    <property type="match status" value="1"/>
</dbReference>
<evidence type="ECO:0000313" key="2">
    <source>
        <dbReference type="Proteomes" id="UP000237655"/>
    </source>
</evidence>
<dbReference type="PANTHER" id="PTHR43611">
    <property type="entry name" value="ALPHA-D-GLUCOSE 1-PHOSPHATE PHOSPHATASE"/>
    <property type="match status" value="1"/>
</dbReference>
<organism evidence="1 2">
    <name type="scientific">Pukyongiella litopenaei</name>
    <dbReference type="NCBI Taxonomy" id="2605946"/>
    <lineage>
        <taxon>Bacteria</taxon>
        <taxon>Pseudomonadati</taxon>
        <taxon>Pseudomonadota</taxon>
        <taxon>Alphaproteobacteria</taxon>
        <taxon>Rhodobacterales</taxon>
        <taxon>Paracoccaceae</taxon>
        <taxon>Pukyongiella</taxon>
    </lineage>
</organism>
<dbReference type="InterPro" id="IPR023198">
    <property type="entry name" value="PGP-like_dom2"/>
</dbReference>
<dbReference type="AlphaFoldDB" id="A0A2S0MN03"/>
<dbReference type="Gene3D" id="1.10.150.240">
    <property type="entry name" value="Putative phosphatase, domain 2"/>
    <property type="match status" value="1"/>
</dbReference>